<proteinExistence type="predicted"/>
<dbReference type="SUPFAM" id="SSF51998">
    <property type="entry name" value="PFL-like glycyl radical enzymes"/>
    <property type="match status" value="1"/>
</dbReference>
<protein>
    <submittedName>
        <fullName evidence="1">PaREP12</fullName>
    </submittedName>
</protein>
<dbReference type="Proteomes" id="UP000002595">
    <property type="component" value="Chromosome"/>
</dbReference>
<dbReference type="EMBL" id="CP000504">
    <property type="protein sequence ID" value="ABL87997.1"/>
    <property type="molecule type" value="Genomic_DNA"/>
</dbReference>
<gene>
    <name evidence="1" type="ordered locus">Pisl_0821</name>
</gene>
<evidence type="ECO:0000313" key="1">
    <source>
        <dbReference type="EMBL" id="ABL87997.1"/>
    </source>
</evidence>
<dbReference type="AlphaFoldDB" id="A1RSR5"/>
<accession>A1RSR5</accession>
<dbReference type="STRING" id="384616.Pisl_0821"/>
<keyword evidence="2" id="KW-1185">Reference proteome</keyword>
<evidence type="ECO:0000313" key="2">
    <source>
        <dbReference type="Proteomes" id="UP000002595"/>
    </source>
</evidence>
<name>A1RSR5_PYRIL</name>
<dbReference type="eggNOG" id="arCOG00687">
    <property type="taxonomic scope" value="Archaea"/>
</dbReference>
<organism evidence="1 2">
    <name type="scientific">Pyrobaculum islandicum (strain DSM 4184 / JCM 9189 / GEO3)</name>
    <dbReference type="NCBI Taxonomy" id="384616"/>
    <lineage>
        <taxon>Archaea</taxon>
        <taxon>Thermoproteota</taxon>
        <taxon>Thermoprotei</taxon>
        <taxon>Thermoproteales</taxon>
        <taxon>Thermoproteaceae</taxon>
        <taxon>Pyrobaculum</taxon>
    </lineage>
</organism>
<dbReference type="KEGG" id="pis:Pisl_0821"/>
<reference evidence="1" key="1">
    <citation type="submission" date="2006-12" db="EMBL/GenBank/DDBJ databases">
        <title>Complete sequence of Pyrobaculum islandicum DSM 4184.</title>
        <authorList>
            <person name="Copeland A."/>
            <person name="Lucas S."/>
            <person name="Lapidus A."/>
            <person name="Barry K."/>
            <person name="Detter J.C."/>
            <person name="Glavina del Rio T."/>
            <person name="Dalin E."/>
            <person name="Tice H."/>
            <person name="Pitluck S."/>
            <person name="Meincke L."/>
            <person name="Brettin T."/>
            <person name="Bruce D."/>
            <person name="Han C."/>
            <person name="Tapia R."/>
            <person name="Gilna P."/>
            <person name="Schmutz J."/>
            <person name="Larimer F."/>
            <person name="Land M."/>
            <person name="Hauser L."/>
            <person name="Kyrpides N."/>
            <person name="Mikhailova N."/>
            <person name="Cozen A.E."/>
            <person name="Fitz-Gibbon S.T."/>
            <person name="House C.H."/>
            <person name="Saltikov C."/>
            <person name="Lowe T."/>
            <person name="Richardson P."/>
        </authorList>
    </citation>
    <scope>NUCLEOTIDE SEQUENCE [LARGE SCALE GENOMIC DNA]</scope>
    <source>
        <strain evidence="1">DSM 4184</strain>
    </source>
</reference>
<sequence length="164" mass="18853">MFWRDVVFYRAVPLNAQLGVENERDMGRAVFVDLKSGVLKVRRLQSTFAVCLRRKTVEWIRERLEEGAKLKLAFLGVERRRGKRGSTYGRLYVALVFAREAMPVEPKAIVAVDVNRLDHGVTAGLIVDGRIVKRLRLPDASIAKELRRLHKEISRLERQTAEEN</sequence>
<dbReference type="HOGENOM" id="CLU_1615376_0_0_2"/>